<protein>
    <recommendedName>
        <fullName evidence="4">DUF3197 domain-containing protein</fullName>
    </recommendedName>
</protein>
<dbReference type="Pfam" id="PF11432">
    <property type="entry name" value="DUF3197"/>
    <property type="match status" value="1"/>
</dbReference>
<evidence type="ECO:0000313" key="2">
    <source>
        <dbReference type="EMBL" id="GGK26797.1"/>
    </source>
</evidence>
<sequence length="160" mass="17255">MPYGTTRLPYTRDMPNLDPLGVPGAPLETLNAALSGAQTLDLSGGWLLLVTDWQGHRPMARYGAVVLPAAGEPLVLTAAFGPRFGPAGAEALAQLVTWAQEQGLTLRETVLSPSAFMQVLEEPDHEEIRHLVAASNPTDPGIYTRPDLRADQKDEDGWDD</sequence>
<keyword evidence="3" id="KW-1185">Reference proteome</keyword>
<evidence type="ECO:0000256" key="1">
    <source>
        <dbReference type="SAM" id="MobiDB-lite"/>
    </source>
</evidence>
<dbReference type="InterPro" id="IPR024443">
    <property type="entry name" value="DUF3197"/>
</dbReference>
<evidence type="ECO:0008006" key="4">
    <source>
        <dbReference type="Google" id="ProtNLM"/>
    </source>
</evidence>
<dbReference type="Proteomes" id="UP000647587">
    <property type="component" value="Unassembled WGS sequence"/>
</dbReference>
<dbReference type="EMBL" id="BMPP01000007">
    <property type="protein sequence ID" value="GGK26797.1"/>
    <property type="molecule type" value="Genomic_DNA"/>
</dbReference>
<name>A0ABQ2EVI1_9DEIO</name>
<feature type="region of interest" description="Disordered" evidence="1">
    <location>
        <begin position="134"/>
        <end position="160"/>
    </location>
</feature>
<dbReference type="InterPro" id="IPR036828">
    <property type="entry name" value="TTHA1528-like_sf"/>
</dbReference>
<evidence type="ECO:0000313" key="3">
    <source>
        <dbReference type="Proteomes" id="UP000647587"/>
    </source>
</evidence>
<comment type="caution">
    <text evidence="2">The sequence shown here is derived from an EMBL/GenBank/DDBJ whole genome shotgun (WGS) entry which is preliminary data.</text>
</comment>
<dbReference type="SUPFAM" id="SSF143592">
    <property type="entry name" value="TTHA1528-like"/>
    <property type="match status" value="1"/>
</dbReference>
<reference evidence="3" key="1">
    <citation type="journal article" date="2019" name="Int. J. Syst. Evol. Microbiol.">
        <title>The Global Catalogue of Microorganisms (GCM) 10K type strain sequencing project: providing services to taxonomists for standard genome sequencing and annotation.</title>
        <authorList>
            <consortium name="The Broad Institute Genomics Platform"/>
            <consortium name="The Broad Institute Genome Sequencing Center for Infectious Disease"/>
            <person name="Wu L."/>
            <person name="Ma J."/>
        </authorList>
    </citation>
    <scope>NUCLEOTIDE SEQUENCE [LARGE SCALE GENOMIC DNA]</scope>
    <source>
        <strain evidence="3">JCM 30331</strain>
    </source>
</reference>
<organism evidence="2 3">
    <name type="scientific">Deinococcus malanensis</name>
    <dbReference type="NCBI Taxonomy" id="1706855"/>
    <lineage>
        <taxon>Bacteria</taxon>
        <taxon>Thermotogati</taxon>
        <taxon>Deinococcota</taxon>
        <taxon>Deinococci</taxon>
        <taxon>Deinococcales</taxon>
        <taxon>Deinococcaceae</taxon>
        <taxon>Deinococcus</taxon>
    </lineage>
</organism>
<dbReference type="Gene3D" id="3.40.1530.10">
    <property type="entry name" value="TTHA1528-like"/>
    <property type="match status" value="1"/>
</dbReference>
<accession>A0ABQ2EVI1</accession>
<gene>
    <name evidence="2" type="ORF">GCM10008955_20740</name>
</gene>
<proteinExistence type="predicted"/>